<dbReference type="EMBL" id="MAQE01000012">
    <property type="protein sequence ID" value="OBY52865.1"/>
    <property type="molecule type" value="Genomic_DNA"/>
</dbReference>
<evidence type="ECO:0000256" key="2">
    <source>
        <dbReference type="ARBA" id="ARBA00005236"/>
    </source>
</evidence>
<comment type="subcellular location">
    <subcellularLocation>
        <location evidence="1">Cell membrane</location>
        <topology evidence="1">Multi-pass membrane protein</topology>
    </subcellularLocation>
</comment>
<dbReference type="AlphaFoldDB" id="A0AAP7GXS2"/>
<evidence type="ECO:0000256" key="4">
    <source>
        <dbReference type="ARBA" id="ARBA00022692"/>
    </source>
</evidence>
<evidence type="ECO:0000256" key="1">
    <source>
        <dbReference type="ARBA" id="ARBA00004651"/>
    </source>
</evidence>
<evidence type="ECO:0000313" key="9">
    <source>
        <dbReference type="EMBL" id="OBY52865.1"/>
    </source>
</evidence>
<dbReference type="PANTHER" id="PTHR30489">
    <property type="entry name" value="LIPOPROTEIN-RELEASING SYSTEM TRANSMEMBRANE PROTEIN LOLE"/>
    <property type="match status" value="1"/>
</dbReference>
<dbReference type="InterPro" id="IPR003838">
    <property type="entry name" value="ABC3_permease_C"/>
</dbReference>
<dbReference type="Pfam" id="PF02687">
    <property type="entry name" value="FtsX"/>
    <property type="match status" value="1"/>
</dbReference>
<feature type="transmembrane region" description="Helical" evidence="7">
    <location>
        <begin position="277"/>
        <end position="300"/>
    </location>
</feature>
<sequence>MQQVNLSYMFLGKLALRDLYYDRKVSFCIIASLIAVIAPLLLLFSLKFGVVSQLRHQLINDPRNLEIKIIGNLNLDKNWFDWLQQQPETRFVVPLTRSLNTIADLSANQNGGKKFVQDVEVIPTAVNDPLTEQALSKPNGVLLSALTAEKLNVKQGDKINLVVTRSQNNQVEKAISELVVEGIVPETRFARSGAFVQLETLLAMEDFRDGYQTAIFANQQDPVRPQQREHFARARIYANSLDDVAPLALKLRQKNIETSTEAKAIENVKAIDGVLNVIFMVIAATAVLGCVLSLIGAFLANIDRKRKEIALLRLFGFQSGAVILYLIMQALCLSSFAFVLSYFLFLSGSQVFNFVLGQNLSNDIFISSLNFIHLFIAFAIALCLAAIVAGIGARQAVKIQPAESLRDV</sequence>
<evidence type="ECO:0000256" key="7">
    <source>
        <dbReference type="SAM" id="Phobius"/>
    </source>
</evidence>
<evidence type="ECO:0000256" key="5">
    <source>
        <dbReference type="ARBA" id="ARBA00022989"/>
    </source>
</evidence>
<proteinExistence type="inferred from homology"/>
<feature type="transmembrane region" description="Helical" evidence="7">
    <location>
        <begin position="25"/>
        <end position="46"/>
    </location>
</feature>
<dbReference type="RefSeq" id="WP_065295289.1">
    <property type="nucleotide sequence ID" value="NZ_CAUUMV010000002.1"/>
</dbReference>
<reference evidence="9 10" key="1">
    <citation type="submission" date="2016-06" db="EMBL/GenBank/DDBJ databases">
        <title>Simultaneous identification of Haemophilus influenzae and Haemophilus haemolyticus using TaqMan real-time PCR.</title>
        <authorList>
            <person name="Price E.P."/>
            <person name="Sarovich D.S."/>
            <person name="Harris T."/>
            <person name="Spargo J.C."/>
            <person name="Nosworthy E."/>
            <person name="Beissbarth J."/>
            <person name="Smith-Vaughan H."/>
        </authorList>
    </citation>
    <scope>NUCLEOTIDE SEQUENCE [LARGE SCALE GENOMIC DNA]</scope>
    <source>
        <strain evidence="9 10">ATCC 7901</strain>
    </source>
</reference>
<gene>
    <name evidence="9" type="ORF">BBB52_05910</name>
</gene>
<dbReference type="PANTHER" id="PTHR30489:SF0">
    <property type="entry name" value="LIPOPROTEIN-RELEASING SYSTEM TRANSMEMBRANE PROTEIN LOLE"/>
    <property type="match status" value="1"/>
</dbReference>
<dbReference type="InterPro" id="IPR051447">
    <property type="entry name" value="Lipoprotein-release_system"/>
</dbReference>
<evidence type="ECO:0000256" key="6">
    <source>
        <dbReference type="ARBA" id="ARBA00023136"/>
    </source>
</evidence>
<dbReference type="GO" id="GO:0044874">
    <property type="term" value="P:lipoprotein localization to outer membrane"/>
    <property type="evidence" value="ECO:0007669"/>
    <property type="project" value="TreeGrafter"/>
</dbReference>
<keyword evidence="5 7" id="KW-1133">Transmembrane helix</keyword>
<name>A0AAP7GXS2_AGGAP</name>
<evidence type="ECO:0000259" key="8">
    <source>
        <dbReference type="Pfam" id="PF02687"/>
    </source>
</evidence>
<dbReference type="Proteomes" id="UP000092746">
    <property type="component" value="Unassembled WGS sequence"/>
</dbReference>
<accession>A0AAP7GXS2</accession>
<evidence type="ECO:0000313" key="10">
    <source>
        <dbReference type="Proteomes" id="UP000092746"/>
    </source>
</evidence>
<comment type="similarity">
    <text evidence="2">Belongs to the ABC-4 integral membrane protein family. LolC/E subfamily.</text>
</comment>
<feature type="domain" description="ABC3 transporter permease C-terminal" evidence="8">
    <location>
        <begin position="280"/>
        <end position="401"/>
    </location>
</feature>
<comment type="caution">
    <text evidence="9">The sequence shown here is derived from an EMBL/GenBank/DDBJ whole genome shotgun (WGS) entry which is preliminary data.</text>
</comment>
<protein>
    <submittedName>
        <fullName evidence="9">ABC transporter permease</fullName>
    </submittedName>
</protein>
<dbReference type="GO" id="GO:0098797">
    <property type="term" value="C:plasma membrane protein complex"/>
    <property type="evidence" value="ECO:0007669"/>
    <property type="project" value="TreeGrafter"/>
</dbReference>
<keyword evidence="4 7" id="KW-0812">Transmembrane</keyword>
<feature type="transmembrane region" description="Helical" evidence="7">
    <location>
        <begin position="364"/>
        <end position="391"/>
    </location>
</feature>
<keyword evidence="6 7" id="KW-0472">Membrane</keyword>
<organism evidence="9 10">
    <name type="scientific">Aggregatibacter aphrophilus</name>
    <name type="common">Haemophilus aphrophilus</name>
    <dbReference type="NCBI Taxonomy" id="732"/>
    <lineage>
        <taxon>Bacteria</taxon>
        <taxon>Pseudomonadati</taxon>
        <taxon>Pseudomonadota</taxon>
        <taxon>Gammaproteobacteria</taxon>
        <taxon>Pasteurellales</taxon>
        <taxon>Pasteurellaceae</taxon>
        <taxon>Aggregatibacter</taxon>
    </lineage>
</organism>
<keyword evidence="3" id="KW-1003">Cell membrane</keyword>
<evidence type="ECO:0000256" key="3">
    <source>
        <dbReference type="ARBA" id="ARBA00022475"/>
    </source>
</evidence>